<feature type="transmembrane region" description="Helical" evidence="8">
    <location>
        <begin position="114"/>
        <end position="132"/>
    </location>
</feature>
<dbReference type="InterPro" id="IPR036259">
    <property type="entry name" value="MFS_trans_sf"/>
</dbReference>
<evidence type="ECO:0000256" key="2">
    <source>
        <dbReference type="ARBA" id="ARBA00022448"/>
    </source>
</evidence>
<dbReference type="AlphaFoldDB" id="A0A6G7Y7L2"/>
<dbReference type="PANTHER" id="PTHR23513">
    <property type="entry name" value="INTEGRAL MEMBRANE EFFLUX PROTEIN-RELATED"/>
    <property type="match status" value="1"/>
</dbReference>
<evidence type="ECO:0000256" key="7">
    <source>
        <dbReference type="SAM" id="MobiDB-lite"/>
    </source>
</evidence>
<dbReference type="EMBL" id="CP049865">
    <property type="protein sequence ID" value="QIK72805.1"/>
    <property type="molecule type" value="Genomic_DNA"/>
</dbReference>
<evidence type="ECO:0000256" key="8">
    <source>
        <dbReference type="SAM" id="Phobius"/>
    </source>
</evidence>
<dbReference type="PANTHER" id="PTHR23513:SF11">
    <property type="entry name" value="STAPHYLOFERRIN A TRANSPORTER"/>
    <property type="match status" value="1"/>
</dbReference>
<reference evidence="9 10" key="1">
    <citation type="submission" date="2020-03" db="EMBL/GenBank/DDBJ databases">
        <title>Propioniciclava sp. nov., isolated from Hydrophilus acuminatus.</title>
        <authorList>
            <person name="Hyun D.-W."/>
            <person name="Bae J.-W."/>
        </authorList>
    </citation>
    <scope>NUCLEOTIDE SEQUENCE [LARGE SCALE GENOMIC DNA]</scope>
    <source>
        <strain evidence="9 10">HDW11</strain>
    </source>
</reference>
<protein>
    <submittedName>
        <fullName evidence="9">MFS transporter</fullName>
    </submittedName>
</protein>
<dbReference type="SUPFAM" id="SSF103473">
    <property type="entry name" value="MFS general substrate transporter"/>
    <property type="match status" value="1"/>
</dbReference>
<feature type="compositionally biased region" description="Basic residues" evidence="7">
    <location>
        <begin position="200"/>
        <end position="210"/>
    </location>
</feature>
<proteinExistence type="predicted"/>
<comment type="subcellular location">
    <subcellularLocation>
        <location evidence="1">Cell membrane</location>
        <topology evidence="1">Multi-pass membrane protein</topology>
    </subcellularLocation>
</comment>
<keyword evidence="6 8" id="KW-0472">Membrane</keyword>
<keyword evidence="5 8" id="KW-1133">Transmembrane helix</keyword>
<feature type="transmembrane region" description="Helical" evidence="8">
    <location>
        <begin position="21"/>
        <end position="45"/>
    </location>
</feature>
<evidence type="ECO:0000256" key="4">
    <source>
        <dbReference type="ARBA" id="ARBA00022692"/>
    </source>
</evidence>
<gene>
    <name evidence="9" type="ORF">G7070_11630</name>
</gene>
<sequence length="237" mass="24470">MTTNTQARTGAWTPLRHRVFLALWLAQLGSNIGSWMQTVGGQWFLVEREASPLVVSLMQTANLGPALLLSLVAGVLADAWDRRRLLILTNVLAAAASIGLTVVAALGMLGAGGLLAFTVLIGAAVALGAPAWQAIQPDLVPREEIPAAAALGGVGVNVARAVGPALAGVLLALTTPRSCSASTRPASSPPRSCCCSGARPRPRRSIRSRSGRPSVRVAGTCFRPRASSACCCGRRCS</sequence>
<feature type="transmembrane region" description="Helical" evidence="8">
    <location>
        <begin position="85"/>
        <end position="108"/>
    </location>
</feature>
<evidence type="ECO:0000256" key="5">
    <source>
        <dbReference type="ARBA" id="ARBA00022989"/>
    </source>
</evidence>
<evidence type="ECO:0000313" key="9">
    <source>
        <dbReference type="EMBL" id="QIK72805.1"/>
    </source>
</evidence>
<feature type="transmembrane region" description="Helical" evidence="8">
    <location>
        <begin position="57"/>
        <end position="78"/>
    </location>
</feature>
<organism evidence="9 10">
    <name type="scientific">Propioniciclava coleopterorum</name>
    <dbReference type="NCBI Taxonomy" id="2714937"/>
    <lineage>
        <taxon>Bacteria</taxon>
        <taxon>Bacillati</taxon>
        <taxon>Actinomycetota</taxon>
        <taxon>Actinomycetes</taxon>
        <taxon>Propionibacteriales</taxon>
        <taxon>Propionibacteriaceae</taxon>
        <taxon>Propioniciclava</taxon>
    </lineage>
</organism>
<dbReference type="KEGG" id="prv:G7070_11630"/>
<dbReference type="Pfam" id="PF05977">
    <property type="entry name" value="MFS_3"/>
    <property type="match status" value="1"/>
</dbReference>
<dbReference type="InterPro" id="IPR010290">
    <property type="entry name" value="TM_effector"/>
</dbReference>
<feature type="compositionally biased region" description="Low complexity" evidence="7">
    <location>
        <begin position="180"/>
        <end position="191"/>
    </location>
</feature>
<dbReference type="Proteomes" id="UP000501058">
    <property type="component" value="Chromosome"/>
</dbReference>
<evidence type="ECO:0000256" key="6">
    <source>
        <dbReference type="ARBA" id="ARBA00023136"/>
    </source>
</evidence>
<keyword evidence="2" id="KW-0813">Transport</keyword>
<feature type="region of interest" description="Disordered" evidence="7">
    <location>
        <begin position="180"/>
        <end position="211"/>
    </location>
</feature>
<dbReference type="CDD" id="cd06173">
    <property type="entry name" value="MFS_MefA_like"/>
    <property type="match status" value="1"/>
</dbReference>
<name>A0A6G7Y7L2_9ACTN</name>
<keyword evidence="3" id="KW-1003">Cell membrane</keyword>
<keyword evidence="4 8" id="KW-0812">Transmembrane</keyword>
<dbReference type="Gene3D" id="1.20.1250.20">
    <property type="entry name" value="MFS general substrate transporter like domains"/>
    <property type="match status" value="1"/>
</dbReference>
<dbReference type="GO" id="GO:0005886">
    <property type="term" value="C:plasma membrane"/>
    <property type="evidence" value="ECO:0007669"/>
    <property type="project" value="UniProtKB-SubCell"/>
</dbReference>
<accession>A0A6G7Y7L2</accession>
<keyword evidence="10" id="KW-1185">Reference proteome</keyword>
<evidence type="ECO:0000256" key="3">
    <source>
        <dbReference type="ARBA" id="ARBA00022475"/>
    </source>
</evidence>
<evidence type="ECO:0000256" key="1">
    <source>
        <dbReference type="ARBA" id="ARBA00004651"/>
    </source>
</evidence>
<evidence type="ECO:0000313" key="10">
    <source>
        <dbReference type="Proteomes" id="UP000501058"/>
    </source>
</evidence>